<dbReference type="Gene3D" id="2.60.40.1760">
    <property type="entry name" value="glycosyl hydrolase (family 31)"/>
    <property type="match status" value="1"/>
</dbReference>
<dbReference type="GO" id="GO:0030246">
    <property type="term" value="F:carbohydrate binding"/>
    <property type="evidence" value="ECO:0007669"/>
    <property type="project" value="InterPro"/>
</dbReference>
<dbReference type="FunFam" id="2.60.40.1180:FF:000001">
    <property type="entry name" value="Maltase-glucoamylase, intestinal"/>
    <property type="match status" value="1"/>
</dbReference>
<dbReference type="SUPFAM" id="SSF51445">
    <property type="entry name" value="(Trans)glycosidases"/>
    <property type="match status" value="1"/>
</dbReference>
<dbReference type="GO" id="GO:0012505">
    <property type="term" value="C:endomembrane system"/>
    <property type="evidence" value="ECO:0007669"/>
    <property type="project" value="UniProtKB-SubCell"/>
</dbReference>
<dbReference type="InterPro" id="IPR013780">
    <property type="entry name" value="Glyco_hydro_b"/>
</dbReference>
<dbReference type="GO" id="GO:0005975">
    <property type="term" value="P:carbohydrate metabolic process"/>
    <property type="evidence" value="ECO:0007669"/>
    <property type="project" value="InterPro"/>
</dbReference>
<dbReference type="InterPro" id="IPR048395">
    <property type="entry name" value="Glyco_hydro_31_C"/>
</dbReference>
<dbReference type="Pfam" id="PF01055">
    <property type="entry name" value="Glyco_hydro_31_2nd"/>
    <property type="match status" value="1"/>
</dbReference>
<proteinExistence type="inferred from homology"/>
<dbReference type="InterPro" id="IPR011013">
    <property type="entry name" value="Gal_mutarotase_sf_dom"/>
</dbReference>
<dbReference type="Gene3D" id="4.10.110.10">
    <property type="entry name" value="Spasmolytic Protein, domain 1"/>
    <property type="match status" value="1"/>
</dbReference>
<gene>
    <name evidence="11" type="ORF">V5799_030885</name>
</gene>
<keyword evidence="5" id="KW-1015">Disulfide bond</keyword>
<dbReference type="Pfam" id="PF21365">
    <property type="entry name" value="Glyco_hydro_31_3rd"/>
    <property type="match status" value="1"/>
</dbReference>
<dbReference type="SUPFAM" id="SSF57492">
    <property type="entry name" value="Trefoil"/>
    <property type="match status" value="1"/>
</dbReference>
<evidence type="ECO:0000256" key="1">
    <source>
        <dbReference type="ARBA" id="ARBA00004308"/>
    </source>
</evidence>
<reference evidence="11 12" key="1">
    <citation type="journal article" date="2023" name="Arcadia Sci">
        <title>De novo assembly of a long-read Amblyomma americanum tick genome.</title>
        <authorList>
            <person name="Chou S."/>
            <person name="Poskanzer K.E."/>
            <person name="Rollins M."/>
            <person name="Thuy-Boun P.S."/>
        </authorList>
    </citation>
    <scope>NUCLEOTIDE SEQUENCE [LARGE SCALE GENOMIC DNA]</scope>
    <source>
        <strain evidence="11">F_SG_1</strain>
        <tissue evidence="11">Salivary glands</tissue>
    </source>
</reference>
<dbReference type="CDD" id="cd06602">
    <property type="entry name" value="GH31_MGAM_SI_GAA"/>
    <property type="match status" value="1"/>
</dbReference>
<keyword evidence="6" id="KW-0325">Glycoprotein</keyword>
<dbReference type="InterPro" id="IPR000322">
    <property type="entry name" value="Glyco_hydro_31_TIM"/>
</dbReference>
<keyword evidence="12" id="KW-1185">Reference proteome</keyword>
<dbReference type="EMBL" id="JARKHS020013746">
    <property type="protein sequence ID" value="KAK8775771.1"/>
    <property type="molecule type" value="Genomic_DNA"/>
</dbReference>
<protein>
    <recommendedName>
        <fullName evidence="10">P-type domain-containing protein</fullName>
    </recommendedName>
</protein>
<dbReference type="CDD" id="cd14752">
    <property type="entry name" value="GH31_N"/>
    <property type="match status" value="1"/>
</dbReference>
<dbReference type="InterPro" id="IPR017853">
    <property type="entry name" value="GH"/>
</dbReference>
<dbReference type="PANTHER" id="PTHR22762:SF131">
    <property type="entry name" value="GLYCOSIDE HYDROLASE FAMILY 31 N-TERMINAL DOMAIN-CONTAINING PROTEIN"/>
    <property type="match status" value="1"/>
</dbReference>
<dbReference type="InterPro" id="IPR017957">
    <property type="entry name" value="P_trefoil_CS"/>
</dbReference>
<dbReference type="Pfam" id="PF00088">
    <property type="entry name" value="Trefoil"/>
    <property type="match status" value="1"/>
</dbReference>
<comment type="subcellular location">
    <subcellularLocation>
        <location evidence="1">Endomembrane system</location>
    </subcellularLocation>
</comment>
<evidence type="ECO:0000256" key="2">
    <source>
        <dbReference type="ARBA" id="ARBA00007806"/>
    </source>
</evidence>
<keyword evidence="4" id="KW-0472">Membrane</keyword>
<comment type="caution">
    <text evidence="8">Lacks conserved residue(s) required for the propagation of feature annotation.</text>
</comment>
<keyword evidence="3 9" id="KW-0378">Hydrolase</keyword>
<dbReference type="GO" id="GO:0004558">
    <property type="term" value="F:alpha-1,4-glucosidase activity"/>
    <property type="evidence" value="ECO:0007669"/>
    <property type="project" value="TreeGrafter"/>
</dbReference>
<dbReference type="InterPro" id="IPR000519">
    <property type="entry name" value="P_trefoil_dom"/>
</dbReference>
<evidence type="ECO:0000259" key="10">
    <source>
        <dbReference type="PROSITE" id="PS51448"/>
    </source>
</evidence>
<dbReference type="AlphaFoldDB" id="A0AAQ4EMC1"/>
<feature type="domain" description="P-type" evidence="10">
    <location>
        <begin position="10"/>
        <end position="61"/>
    </location>
</feature>
<dbReference type="Pfam" id="PF13802">
    <property type="entry name" value="Gal_mutarotas_2"/>
    <property type="match status" value="1"/>
</dbReference>
<dbReference type="Gene3D" id="3.20.20.80">
    <property type="entry name" value="Glycosidases"/>
    <property type="match status" value="1"/>
</dbReference>
<dbReference type="SUPFAM" id="SSF74650">
    <property type="entry name" value="Galactose mutarotase-like"/>
    <property type="match status" value="1"/>
</dbReference>
<organism evidence="11 12">
    <name type="scientific">Amblyomma americanum</name>
    <name type="common">Lone star tick</name>
    <dbReference type="NCBI Taxonomy" id="6943"/>
    <lineage>
        <taxon>Eukaryota</taxon>
        <taxon>Metazoa</taxon>
        <taxon>Ecdysozoa</taxon>
        <taxon>Arthropoda</taxon>
        <taxon>Chelicerata</taxon>
        <taxon>Arachnida</taxon>
        <taxon>Acari</taxon>
        <taxon>Parasitiformes</taxon>
        <taxon>Ixodida</taxon>
        <taxon>Ixodoidea</taxon>
        <taxon>Ixodidae</taxon>
        <taxon>Amblyomminae</taxon>
        <taxon>Amblyomma</taxon>
    </lineage>
</organism>
<evidence type="ECO:0000256" key="7">
    <source>
        <dbReference type="ARBA" id="ARBA00023295"/>
    </source>
</evidence>
<dbReference type="Proteomes" id="UP001321473">
    <property type="component" value="Unassembled WGS sequence"/>
</dbReference>
<dbReference type="InterPro" id="IPR025887">
    <property type="entry name" value="Glyco_hydro_31_N_dom"/>
</dbReference>
<dbReference type="PROSITE" id="PS00025">
    <property type="entry name" value="P_TREFOIL_1"/>
    <property type="match status" value="1"/>
</dbReference>
<dbReference type="Gene3D" id="2.60.40.1180">
    <property type="entry name" value="Golgi alpha-mannosidase II"/>
    <property type="match status" value="2"/>
</dbReference>
<dbReference type="CDD" id="cd00111">
    <property type="entry name" value="Trefoil"/>
    <property type="match status" value="1"/>
</dbReference>
<evidence type="ECO:0000256" key="3">
    <source>
        <dbReference type="ARBA" id="ARBA00022801"/>
    </source>
</evidence>
<comment type="similarity">
    <text evidence="2 9">Belongs to the glycosyl hydrolase 31 family.</text>
</comment>
<comment type="caution">
    <text evidence="11">The sequence shown here is derived from an EMBL/GenBank/DDBJ whole genome shotgun (WGS) entry which is preliminary data.</text>
</comment>
<dbReference type="PANTHER" id="PTHR22762">
    <property type="entry name" value="ALPHA-GLUCOSIDASE"/>
    <property type="match status" value="1"/>
</dbReference>
<name>A0AAQ4EMC1_AMBAM</name>
<evidence type="ECO:0000256" key="5">
    <source>
        <dbReference type="ARBA" id="ARBA00023157"/>
    </source>
</evidence>
<dbReference type="PROSITE" id="PS51448">
    <property type="entry name" value="P_TREFOIL_2"/>
    <property type="match status" value="1"/>
</dbReference>
<evidence type="ECO:0000256" key="6">
    <source>
        <dbReference type="ARBA" id="ARBA00023180"/>
    </source>
</evidence>
<evidence type="ECO:0000256" key="9">
    <source>
        <dbReference type="RuleBase" id="RU361185"/>
    </source>
</evidence>
<dbReference type="SUPFAM" id="SSF51011">
    <property type="entry name" value="Glycosyl hydrolase domain"/>
    <property type="match status" value="1"/>
</dbReference>
<dbReference type="PROSITE" id="PS00707">
    <property type="entry name" value="GLYCOSYL_HYDROL_F31_2"/>
    <property type="match status" value="1"/>
</dbReference>
<evidence type="ECO:0000256" key="8">
    <source>
        <dbReference type="PROSITE-ProRule" id="PRU00779"/>
    </source>
</evidence>
<sequence length="866" mass="97430">MMAFLTALGSQCDLKRVEDRFDCHPEKGATEGSCLDRGCCWNMSGTVAGANANVPVCFYPKYYTGYGVDSIDLHNSGAHIALTRNTPSGIDDDVQTVDVDVTYYDQDIARITIGDATRLRYVPPLPEIPNKRFAGRTGYKLKVTTSGVLRIHRLGEHNKTLFHVDLSRLVFTEYFLQLSTWMPTNVVYGLGEQWTSLRRSVNWTRYLMFTRDGAPRADVNLYGAHPFYVAVEKGGSAHGVFLHNSNFIEVLLQPTPAATFRALGGVLDFFLFTGPTPGDVVQQYQRVVGFPAMPPYWGLGFHLCRYGYGSLNRTRQVMENNIRAGIPLDVQWNDIDYMDKWNDFTYDKVKYAGLPEFVADVHEGGRHYVMMFDPGVSGSERPGTYPPFDDGLKMNVFVKNVTGGIVYAKVWNKVSTVFPDFTHPNATDFWKKQFQRFHATVPFDGAWIDMNEPSTYYNGHKEGCPSNQRVEHPPYVPGKDPLSIHTLCMSDQHYISPHYNVHSVYPQLEAKATYQALVEIHQKRPFIISRSTSAGQGAWSGHWSGDILSSWEDLRLSIPNILSFGLYGIPLAGADICGFRENTTAELCARWQVVGAFYPFSRNHNDLRNKDQDPYSMGAEVVDAAKSALKVRYALLPYLYTLFYRSHVYGETVARALSFEFPEDPKTHDIDEQFMWGSALLFSPALYEAQRQVTAYVPKGMWYDFYKGRQYRQAAGDYRTFPAPLNQAGILVRGGHIVPMQEPALTTTESRKNNISLLVAPDARGKAEGMLYWDDGESLGAVQKNMYSLFEFTLAKDLLVINNVKKGNPDKLILGDVIIFGVSEQPTSVSIAGGHSLTFTYMRRHEVLAISSVGEILNEDFSITWA</sequence>
<keyword evidence="7 9" id="KW-0326">Glycosidase</keyword>
<dbReference type="InterPro" id="IPR044913">
    <property type="entry name" value="P_trefoil_dom_sf"/>
</dbReference>
<evidence type="ECO:0000313" key="12">
    <source>
        <dbReference type="Proteomes" id="UP001321473"/>
    </source>
</evidence>
<dbReference type="InterPro" id="IPR030459">
    <property type="entry name" value="Glyco_hydro_31_CS"/>
</dbReference>
<dbReference type="SMART" id="SM00018">
    <property type="entry name" value="PD"/>
    <property type="match status" value="1"/>
</dbReference>
<evidence type="ECO:0000256" key="4">
    <source>
        <dbReference type="ARBA" id="ARBA00023136"/>
    </source>
</evidence>
<accession>A0AAQ4EMC1</accession>
<evidence type="ECO:0000313" key="11">
    <source>
        <dbReference type="EMBL" id="KAK8775771.1"/>
    </source>
</evidence>